<feature type="compositionally biased region" description="Basic and acidic residues" evidence="1">
    <location>
        <begin position="99"/>
        <end position="108"/>
    </location>
</feature>
<evidence type="ECO:0000313" key="4">
    <source>
        <dbReference type="Proteomes" id="UP000183760"/>
    </source>
</evidence>
<gene>
    <name evidence="2" type="ORF">MFU01_54050</name>
    <name evidence="3" type="ORF">SAMN05443572_11031</name>
</gene>
<reference evidence="3 4" key="1">
    <citation type="submission" date="2016-10" db="EMBL/GenBank/DDBJ databases">
        <authorList>
            <person name="Varghese N."/>
            <person name="Submissions S."/>
        </authorList>
    </citation>
    <scope>NUCLEOTIDE SEQUENCE [LARGE SCALE GENOMIC DNA]</scope>
    <source>
        <strain evidence="3 4">DSM 16525</strain>
    </source>
</reference>
<organism evidence="2 5">
    <name type="scientific">Myxococcus fulvus</name>
    <dbReference type="NCBI Taxonomy" id="33"/>
    <lineage>
        <taxon>Bacteria</taxon>
        <taxon>Pseudomonadati</taxon>
        <taxon>Myxococcota</taxon>
        <taxon>Myxococcia</taxon>
        <taxon>Myxococcales</taxon>
        <taxon>Cystobacterineae</taxon>
        <taxon>Myxococcaceae</taxon>
        <taxon>Myxococcus</taxon>
    </lineage>
</organism>
<dbReference type="RefSeq" id="WP_074957690.1">
    <property type="nucleotide sequence ID" value="NZ_BJXR01000038.1"/>
</dbReference>
<evidence type="ECO:0000313" key="5">
    <source>
        <dbReference type="Proteomes" id="UP000321514"/>
    </source>
</evidence>
<reference evidence="2 5" key="2">
    <citation type="submission" date="2019-07" db="EMBL/GenBank/DDBJ databases">
        <title>Whole genome shotgun sequence of Myxococcus fulvus NBRC 100333.</title>
        <authorList>
            <person name="Hosoyama A."/>
            <person name="Uohara A."/>
            <person name="Ohji S."/>
            <person name="Ichikawa N."/>
        </authorList>
    </citation>
    <scope>NUCLEOTIDE SEQUENCE [LARGE SCALE GENOMIC DNA]</scope>
    <source>
        <strain evidence="2 5">NBRC 100333</strain>
    </source>
</reference>
<dbReference type="Proteomes" id="UP000321514">
    <property type="component" value="Unassembled WGS sequence"/>
</dbReference>
<comment type="caution">
    <text evidence="2">The sequence shown here is derived from an EMBL/GenBank/DDBJ whole genome shotgun (WGS) entry which is preliminary data.</text>
</comment>
<dbReference type="EMBL" id="FOIB01000010">
    <property type="protein sequence ID" value="SEU34290.1"/>
    <property type="molecule type" value="Genomic_DNA"/>
</dbReference>
<name>A0A511TB45_MYXFU</name>
<dbReference type="EMBL" id="BJXR01000038">
    <property type="protein sequence ID" value="GEN10368.1"/>
    <property type="molecule type" value="Genomic_DNA"/>
</dbReference>
<sequence length="108" mass="11270">MELQVIEVMLNSQDLARVPLGGHEGIAARLREALAAVGLGTVTGTSAGGGVAIIDVSVPKDRVPEALGFLKQQLRLCGAPRTTVLSVDDTEVPLGGDEPWGKRTSRPD</sequence>
<protein>
    <submittedName>
        <fullName evidence="2">Uncharacterized protein</fullName>
    </submittedName>
</protein>
<evidence type="ECO:0000313" key="3">
    <source>
        <dbReference type="EMBL" id="SEU34290.1"/>
    </source>
</evidence>
<evidence type="ECO:0000313" key="2">
    <source>
        <dbReference type="EMBL" id="GEN10368.1"/>
    </source>
</evidence>
<dbReference type="Proteomes" id="UP000183760">
    <property type="component" value="Unassembled WGS sequence"/>
</dbReference>
<accession>A0A511TB45</accession>
<feature type="region of interest" description="Disordered" evidence="1">
    <location>
        <begin position="89"/>
        <end position="108"/>
    </location>
</feature>
<dbReference type="AlphaFoldDB" id="A0A511TB45"/>
<proteinExistence type="predicted"/>
<keyword evidence="4" id="KW-1185">Reference proteome</keyword>
<evidence type="ECO:0000256" key="1">
    <source>
        <dbReference type="SAM" id="MobiDB-lite"/>
    </source>
</evidence>